<comment type="caution">
    <text evidence="1">The sequence shown here is derived from an EMBL/GenBank/DDBJ whole genome shotgun (WGS) entry which is preliminary data.</text>
</comment>
<dbReference type="EMBL" id="CAJJDN010000237">
    <property type="protein sequence ID" value="CAD8129677.1"/>
    <property type="molecule type" value="Genomic_DNA"/>
</dbReference>
<proteinExistence type="predicted"/>
<organism evidence="1 2">
    <name type="scientific">Paramecium sonneborni</name>
    <dbReference type="NCBI Taxonomy" id="65129"/>
    <lineage>
        <taxon>Eukaryota</taxon>
        <taxon>Sar</taxon>
        <taxon>Alveolata</taxon>
        <taxon>Ciliophora</taxon>
        <taxon>Intramacronucleata</taxon>
        <taxon>Oligohymenophorea</taxon>
        <taxon>Peniculida</taxon>
        <taxon>Parameciidae</taxon>
        <taxon>Paramecium</taxon>
    </lineage>
</organism>
<name>A0A8S1RQB9_9CILI</name>
<reference evidence="1" key="1">
    <citation type="submission" date="2021-01" db="EMBL/GenBank/DDBJ databases">
        <authorList>
            <consortium name="Genoscope - CEA"/>
            <person name="William W."/>
        </authorList>
    </citation>
    <scope>NUCLEOTIDE SEQUENCE</scope>
</reference>
<evidence type="ECO:0000313" key="1">
    <source>
        <dbReference type="EMBL" id="CAD8129677.1"/>
    </source>
</evidence>
<gene>
    <name evidence="1" type="ORF">PSON_ATCC_30995.1.T2370010</name>
</gene>
<sequence>MSCQQSQNFEEYTIEKEFDTYNKDQGKIDKIKIHITFTSDYLLIKWNSLENQKAQMSLRNQIYLIIQIKFTIFHGKASIVKTKKNGQWNAFWNKQLLENVCGYYKEDLKQGLWKDLFKNYQSKAQIFEIGEYLNDFRIGRWNCICQYRKIGGGIYNKEGWKQGKWIEPDERIYDIKKVSYNGEYNMNNMKVGRWDIMYCKYDEKEYKQIIFKSTNVYSAGGSYDQEGNQRKVGKWVELDAGFYCFQYNSKQVTYNGEYNMNNMKVGRWDIMYCDRGGNGKYKQMQILELMRIFKYKYIQWW</sequence>
<dbReference type="AlphaFoldDB" id="A0A8S1RQB9"/>
<keyword evidence="2" id="KW-1185">Reference proteome</keyword>
<protein>
    <submittedName>
        <fullName evidence="1">Uncharacterized protein</fullName>
    </submittedName>
</protein>
<accession>A0A8S1RQB9</accession>
<evidence type="ECO:0000313" key="2">
    <source>
        <dbReference type="Proteomes" id="UP000692954"/>
    </source>
</evidence>
<dbReference type="PANTHER" id="PTHR33706">
    <property type="entry name" value="MORN VARIANT REPEAT PROTEIN"/>
    <property type="match status" value="1"/>
</dbReference>
<dbReference type="PANTHER" id="PTHR33706:SF1">
    <property type="entry name" value="TPR REPEAT PROTEIN"/>
    <property type="match status" value="1"/>
</dbReference>
<dbReference type="Proteomes" id="UP000692954">
    <property type="component" value="Unassembled WGS sequence"/>
</dbReference>